<feature type="chain" id="PRO_5044770036" evidence="1">
    <location>
        <begin position="21"/>
        <end position="226"/>
    </location>
</feature>
<dbReference type="PANTHER" id="PTHR21398">
    <property type="entry name" value="AGAP007094-PA"/>
    <property type="match status" value="1"/>
</dbReference>
<sequence length="226" mass="25449">MTPSKKLFLPVCLLVAITLGDTTPGHHRPKRALIFPRANPARHQLVAGFGIPADIEYIESVTLGYVFKAVYFLPWNSSHWVPQFLRRDEDTLFEPVDLLDQQQRRNFVEAEKGEDGDWAERSRLEIYRALEAMADQKGHNGRSCLLRTICEAAEARFSHVSGIFGELLHILFTPSSTVDQHPNEDYKWAETLPAQYSPRQPGGSICSDMFAECPFSLLGLFTGITG</sequence>
<reference evidence="2 3" key="1">
    <citation type="submission" date="2024-05" db="EMBL/GenBank/DDBJ databases">
        <title>Culex pipiens pipiens assembly and annotation.</title>
        <authorList>
            <person name="Alout H."/>
            <person name="Durand T."/>
        </authorList>
    </citation>
    <scope>NUCLEOTIDE SEQUENCE [LARGE SCALE GENOMIC DNA]</scope>
    <source>
        <strain evidence="2">HA-2024</strain>
        <tissue evidence="2">Whole body</tissue>
    </source>
</reference>
<protein>
    <submittedName>
        <fullName evidence="2">Uncharacterized protein</fullName>
    </submittedName>
</protein>
<keyword evidence="3" id="KW-1185">Reference proteome</keyword>
<dbReference type="Pfam" id="PF07841">
    <property type="entry name" value="DM4_12"/>
    <property type="match status" value="1"/>
</dbReference>
<feature type="signal peptide" evidence="1">
    <location>
        <begin position="1"/>
        <end position="20"/>
    </location>
</feature>
<keyword evidence="1" id="KW-0732">Signal</keyword>
<dbReference type="Proteomes" id="UP001562425">
    <property type="component" value="Unassembled WGS sequence"/>
</dbReference>
<dbReference type="PANTHER" id="PTHR21398:SF21">
    <property type="entry name" value="AGAP004005-PA"/>
    <property type="match status" value="1"/>
</dbReference>
<evidence type="ECO:0000313" key="3">
    <source>
        <dbReference type="Proteomes" id="UP001562425"/>
    </source>
</evidence>
<dbReference type="EMBL" id="JBEHCU010005877">
    <property type="protein sequence ID" value="KAL1398489.1"/>
    <property type="molecule type" value="Genomic_DNA"/>
</dbReference>
<gene>
    <name evidence="2" type="ORF">pipiens_008923</name>
</gene>
<comment type="caution">
    <text evidence="2">The sequence shown here is derived from an EMBL/GenBank/DDBJ whole genome shotgun (WGS) entry which is preliminary data.</text>
</comment>
<evidence type="ECO:0000313" key="2">
    <source>
        <dbReference type="EMBL" id="KAL1398489.1"/>
    </source>
</evidence>
<name>A0ABD1DJA5_CULPP</name>
<proteinExistence type="predicted"/>
<evidence type="ECO:0000256" key="1">
    <source>
        <dbReference type="SAM" id="SignalP"/>
    </source>
</evidence>
<organism evidence="2 3">
    <name type="scientific">Culex pipiens pipiens</name>
    <name type="common">Northern house mosquito</name>
    <dbReference type="NCBI Taxonomy" id="38569"/>
    <lineage>
        <taxon>Eukaryota</taxon>
        <taxon>Metazoa</taxon>
        <taxon>Ecdysozoa</taxon>
        <taxon>Arthropoda</taxon>
        <taxon>Hexapoda</taxon>
        <taxon>Insecta</taxon>
        <taxon>Pterygota</taxon>
        <taxon>Neoptera</taxon>
        <taxon>Endopterygota</taxon>
        <taxon>Diptera</taxon>
        <taxon>Nematocera</taxon>
        <taxon>Culicoidea</taxon>
        <taxon>Culicidae</taxon>
        <taxon>Culicinae</taxon>
        <taxon>Culicini</taxon>
        <taxon>Culex</taxon>
        <taxon>Culex</taxon>
    </lineage>
</organism>
<dbReference type="AlphaFoldDB" id="A0ABD1DJA5"/>
<dbReference type="InterPro" id="IPR006631">
    <property type="entry name" value="DM4_12"/>
</dbReference>
<accession>A0ABD1DJA5</accession>
<dbReference type="SMART" id="SM00718">
    <property type="entry name" value="DM4_12"/>
    <property type="match status" value="1"/>
</dbReference>